<reference evidence="2 3" key="1">
    <citation type="submission" date="2018-06" db="EMBL/GenBank/DDBJ databases">
        <authorList>
            <consortium name="Pathogen Informatics"/>
            <person name="Doyle S."/>
        </authorList>
    </citation>
    <scope>NUCLEOTIDE SEQUENCE [LARGE SCALE GENOMIC DNA]</scope>
    <source>
        <strain evidence="2 3">NCTC13315</strain>
    </source>
</reference>
<dbReference type="RefSeq" id="WP_160149890.1">
    <property type="nucleotide sequence ID" value="NZ_CAAAHO010000002.1"/>
</dbReference>
<sequence length="58" mass="6546">MKNNNHERVLAFNLATEISEEELKKTAGGGAPGLTYQRTRYNTNKHGTFDTDSDSDWD</sequence>
<name>A0A378I4K8_9GAMM</name>
<dbReference type="OrthoDB" id="9932716at2"/>
<keyword evidence="3" id="KW-1185">Reference proteome</keyword>
<dbReference type="Proteomes" id="UP000254968">
    <property type="component" value="Unassembled WGS sequence"/>
</dbReference>
<evidence type="ECO:0000313" key="3">
    <source>
        <dbReference type="Proteomes" id="UP000254968"/>
    </source>
</evidence>
<evidence type="ECO:0000313" key="2">
    <source>
        <dbReference type="EMBL" id="STX29680.1"/>
    </source>
</evidence>
<proteinExistence type="predicted"/>
<dbReference type="AlphaFoldDB" id="A0A378I4K8"/>
<organism evidence="2 3">
    <name type="scientific">Legionella beliardensis</name>
    <dbReference type="NCBI Taxonomy" id="91822"/>
    <lineage>
        <taxon>Bacteria</taxon>
        <taxon>Pseudomonadati</taxon>
        <taxon>Pseudomonadota</taxon>
        <taxon>Gammaproteobacteria</taxon>
        <taxon>Legionellales</taxon>
        <taxon>Legionellaceae</taxon>
        <taxon>Legionella</taxon>
    </lineage>
</organism>
<dbReference type="EMBL" id="UGNV01000001">
    <property type="protein sequence ID" value="STX29680.1"/>
    <property type="molecule type" value="Genomic_DNA"/>
</dbReference>
<protein>
    <submittedName>
        <fullName evidence="2">Uncharacterized protein</fullName>
    </submittedName>
</protein>
<accession>A0A378I4K8</accession>
<feature type="region of interest" description="Disordered" evidence="1">
    <location>
        <begin position="23"/>
        <end position="58"/>
    </location>
</feature>
<evidence type="ECO:0000256" key="1">
    <source>
        <dbReference type="SAM" id="MobiDB-lite"/>
    </source>
</evidence>
<feature type="compositionally biased region" description="Polar residues" evidence="1">
    <location>
        <begin position="36"/>
        <end position="46"/>
    </location>
</feature>
<gene>
    <name evidence="2" type="ORF">NCTC13315_02232</name>
</gene>